<name>A0A9X4MGZ3_9BACT</name>
<reference evidence="1" key="2">
    <citation type="submission" date="2022-10" db="EMBL/GenBank/DDBJ databases">
        <authorList>
            <person name="Aronson H.S."/>
        </authorList>
    </citation>
    <scope>NUCLEOTIDE SEQUENCE</scope>
    <source>
        <strain evidence="1">RS19-109</strain>
    </source>
</reference>
<dbReference type="EMBL" id="JAPHEH010000001">
    <property type="protein sequence ID" value="MDG4476442.1"/>
    <property type="molecule type" value="Genomic_DNA"/>
</dbReference>
<dbReference type="RefSeq" id="WP_307633409.1">
    <property type="nucleotide sequence ID" value="NZ_JAPHEH010000001.1"/>
</dbReference>
<dbReference type="AlphaFoldDB" id="A0A9X4MGZ3"/>
<reference evidence="1" key="1">
    <citation type="journal article" date="2022" name="bioRxiv">
        <title>Thiovibrio frasassiensisgen. nov., sp. nov., an autotrophic, elemental sulfur disproportionating bacterium isolated from sulfidic karst sediment, and proposal of Thiovibrionaceae fam. nov.</title>
        <authorList>
            <person name="Aronson H."/>
            <person name="Thomas C."/>
            <person name="Bhattacharyya M."/>
            <person name="Eckstein S."/>
            <person name="Jensen S."/>
            <person name="Barco R."/>
            <person name="Macalady J."/>
            <person name="Amend J."/>
        </authorList>
    </citation>
    <scope>NUCLEOTIDE SEQUENCE</scope>
    <source>
        <strain evidence="1">RS19-109</strain>
    </source>
</reference>
<comment type="caution">
    <text evidence="1">The sequence shown here is derived from an EMBL/GenBank/DDBJ whole genome shotgun (WGS) entry which is preliminary data.</text>
</comment>
<gene>
    <name evidence="1" type="ORF">OLX77_09775</name>
</gene>
<evidence type="ECO:0000313" key="2">
    <source>
        <dbReference type="Proteomes" id="UP001154240"/>
    </source>
</evidence>
<accession>A0A9X4MGZ3</accession>
<protein>
    <submittedName>
        <fullName evidence="1">Uncharacterized protein</fullName>
    </submittedName>
</protein>
<sequence length="64" mass="7210">MDGTYSEGWFTHANHGLIRVFNKGGEWVYQCYSQNGQKAVSKERPLDSWTWALSEAAPNDYGPG</sequence>
<proteinExistence type="predicted"/>
<dbReference type="Proteomes" id="UP001154240">
    <property type="component" value="Unassembled WGS sequence"/>
</dbReference>
<keyword evidence="2" id="KW-1185">Reference proteome</keyword>
<evidence type="ECO:0000313" key="1">
    <source>
        <dbReference type="EMBL" id="MDG4476442.1"/>
    </source>
</evidence>
<organism evidence="1 2">
    <name type="scientific">Thiovibrio frasassiensis</name>
    <dbReference type="NCBI Taxonomy" id="2984131"/>
    <lineage>
        <taxon>Bacteria</taxon>
        <taxon>Pseudomonadati</taxon>
        <taxon>Thermodesulfobacteriota</taxon>
        <taxon>Desulfobulbia</taxon>
        <taxon>Desulfobulbales</taxon>
        <taxon>Thiovibrionaceae</taxon>
        <taxon>Thiovibrio</taxon>
    </lineage>
</organism>